<sequence length="87" mass="10083">MKRYRVFRSGSSEDIKTSVSQESVRRKPYYENEFKYKRKPIKFKLVSKSCASSEECGPASVGCIPVDTQQKFAILRYYAVIFIVDVN</sequence>
<gene>
    <name evidence="1" type="ORF">EAI_13343</name>
</gene>
<dbReference type="AlphaFoldDB" id="E2C0S7"/>
<name>E2C0S7_HARSA</name>
<organism evidence="2">
    <name type="scientific">Harpegnathos saltator</name>
    <name type="common">Jerdon's jumping ant</name>
    <dbReference type="NCBI Taxonomy" id="610380"/>
    <lineage>
        <taxon>Eukaryota</taxon>
        <taxon>Metazoa</taxon>
        <taxon>Ecdysozoa</taxon>
        <taxon>Arthropoda</taxon>
        <taxon>Hexapoda</taxon>
        <taxon>Insecta</taxon>
        <taxon>Pterygota</taxon>
        <taxon>Neoptera</taxon>
        <taxon>Endopterygota</taxon>
        <taxon>Hymenoptera</taxon>
        <taxon>Apocrita</taxon>
        <taxon>Aculeata</taxon>
        <taxon>Formicoidea</taxon>
        <taxon>Formicidae</taxon>
        <taxon>Ponerinae</taxon>
        <taxon>Ponerini</taxon>
        <taxon>Harpegnathos</taxon>
    </lineage>
</organism>
<dbReference type="InParanoid" id="E2C0S7"/>
<proteinExistence type="predicted"/>
<protein>
    <submittedName>
        <fullName evidence="1">Uncharacterized protein</fullName>
    </submittedName>
</protein>
<dbReference type="Proteomes" id="UP000008237">
    <property type="component" value="Unassembled WGS sequence"/>
</dbReference>
<dbReference type="STRING" id="610380.E2C0S7"/>
<accession>E2C0S7</accession>
<dbReference type="EMBL" id="GL451846">
    <property type="protein sequence ID" value="EFN78471.1"/>
    <property type="molecule type" value="Genomic_DNA"/>
</dbReference>
<evidence type="ECO:0000313" key="1">
    <source>
        <dbReference type="EMBL" id="EFN78471.1"/>
    </source>
</evidence>
<keyword evidence="2" id="KW-1185">Reference proteome</keyword>
<reference evidence="1 2" key="1">
    <citation type="journal article" date="2010" name="Science">
        <title>Genomic comparison of the ants Camponotus floridanus and Harpegnathos saltator.</title>
        <authorList>
            <person name="Bonasio R."/>
            <person name="Zhang G."/>
            <person name="Ye C."/>
            <person name="Mutti N.S."/>
            <person name="Fang X."/>
            <person name="Qin N."/>
            <person name="Donahue G."/>
            <person name="Yang P."/>
            <person name="Li Q."/>
            <person name="Li C."/>
            <person name="Zhang P."/>
            <person name="Huang Z."/>
            <person name="Berger S.L."/>
            <person name="Reinberg D."/>
            <person name="Wang J."/>
            <person name="Liebig J."/>
        </authorList>
    </citation>
    <scope>NUCLEOTIDE SEQUENCE [LARGE SCALE GENOMIC DNA]</scope>
    <source>
        <strain evidence="1 2">R22 G/1</strain>
    </source>
</reference>
<evidence type="ECO:0000313" key="2">
    <source>
        <dbReference type="Proteomes" id="UP000008237"/>
    </source>
</evidence>